<evidence type="ECO:0000256" key="5">
    <source>
        <dbReference type="ARBA" id="ARBA00022777"/>
    </source>
</evidence>
<dbReference type="SUPFAM" id="SSF54919">
    <property type="entry name" value="Nucleoside diphosphate kinase, NDK"/>
    <property type="match status" value="1"/>
</dbReference>
<feature type="domain" description="Nucleoside diphosphate kinase-like" evidence="7">
    <location>
        <begin position="2"/>
        <end position="182"/>
    </location>
</feature>
<dbReference type="SMART" id="SM00562">
    <property type="entry name" value="NDK"/>
    <property type="match status" value="1"/>
</dbReference>
<comment type="cofactor">
    <cofactor evidence="1">
        <name>Mg(2+)</name>
        <dbReference type="ChEBI" id="CHEBI:18420"/>
    </cofactor>
</comment>
<evidence type="ECO:0000256" key="3">
    <source>
        <dbReference type="ARBA" id="ARBA00012966"/>
    </source>
</evidence>
<accession>A0A1F4VGF6</accession>
<comment type="caution">
    <text evidence="6">Lacks conserved residue(s) required for the propagation of feature annotation.</text>
</comment>
<keyword evidence="5" id="KW-0418">Kinase</keyword>
<dbReference type="InterPro" id="IPR036850">
    <property type="entry name" value="NDK-like_dom_sf"/>
</dbReference>
<dbReference type="Proteomes" id="UP000177763">
    <property type="component" value="Unassembled WGS sequence"/>
</dbReference>
<reference evidence="8 9" key="1">
    <citation type="journal article" date="2016" name="Nat. Commun.">
        <title>Thousands of microbial genomes shed light on interconnected biogeochemical processes in an aquifer system.</title>
        <authorList>
            <person name="Anantharaman K."/>
            <person name="Brown C.T."/>
            <person name="Hug L.A."/>
            <person name="Sharon I."/>
            <person name="Castelle C.J."/>
            <person name="Probst A.J."/>
            <person name="Thomas B.C."/>
            <person name="Singh A."/>
            <person name="Wilkins M.J."/>
            <person name="Karaoz U."/>
            <person name="Brodie E.L."/>
            <person name="Williams K.H."/>
            <person name="Hubbard S.S."/>
            <person name="Banfield J.F."/>
        </authorList>
    </citation>
    <scope>NUCLEOTIDE SEQUENCE [LARGE SCALE GENOMIC DNA]</scope>
</reference>
<proteinExistence type="inferred from homology"/>
<evidence type="ECO:0000313" key="9">
    <source>
        <dbReference type="Proteomes" id="UP000177763"/>
    </source>
</evidence>
<evidence type="ECO:0000256" key="4">
    <source>
        <dbReference type="ARBA" id="ARBA00022679"/>
    </source>
</evidence>
<evidence type="ECO:0000259" key="7">
    <source>
        <dbReference type="SMART" id="SM00562"/>
    </source>
</evidence>
<sequence length="193" mass="21421">MIEQSLVLIKPDGVKRGLVGEILHRLERAGLKIVAAKFTNVSEDLGLKHYAKDDEWKKIVGKRNIDECEELGLKVNTVFGTTDPVKIGTMVVKRNADFLSSGPVLVFVMEGPNAVAKIRSLVGPTFPNTASVGTIRGDFGLDSSYVAALKKRTTYNLIHASGTVGEAKDEIKLWFKPKEILSYRRVHEDLYMY</sequence>
<dbReference type="AlphaFoldDB" id="A0A1F4VGF6"/>
<dbReference type="PANTHER" id="PTHR11349">
    <property type="entry name" value="NUCLEOSIDE DIPHOSPHATE KINASE"/>
    <property type="match status" value="1"/>
</dbReference>
<evidence type="ECO:0000256" key="1">
    <source>
        <dbReference type="ARBA" id="ARBA00001946"/>
    </source>
</evidence>
<evidence type="ECO:0000313" key="8">
    <source>
        <dbReference type="EMBL" id="OGC56229.1"/>
    </source>
</evidence>
<keyword evidence="4" id="KW-0808">Transferase</keyword>
<dbReference type="Pfam" id="PF00334">
    <property type="entry name" value="NDK"/>
    <property type="match status" value="2"/>
</dbReference>
<organism evidence="8 9">
    <name type="scientific">candidate division WWE3 bacterium RIFCSPLOWO2_12_FULL_36_10</name>
    <dbReference type="NCBI Taxonomy" id="1802630"/>
    <lineage>
        <taxon>Bacteria</taxon>
        <taxon>Katanobacteria</taxon>
    </lineage>
</organism>
<comment type="caution">
    <text evidence="8">The sequence shown here is derived from an EMBL/GenBank/DDBJ whole genome shotgun (WGS) entry which is preliminary data.</text>
</comment>
<dbReference type="PROSITE" id="PS51374">
    <property type="entry name" value="NDPK_LIKE"/>
    <property type="match status" value="1"/>
</dbReference>
<evidence type="ECO:0000256" key="6">
    <source>
        <dbReference type="PROSITE-ProRule" id="PRU00706"/>
    </source>
</evidence>
<comment type="similarity">
    <text evidence="2 6">Belongs to the NDK family.</text>
</comment>
<gene>
    <name evidence="8" type="ORF">A3H26_03770</name>
</gene>
<dbReference type="InterPro" id="IPR034907">
    <property type="entry name" value="NDK-like_dom"/>
</dbReference>
<dbReference type="EC" id="2.7.4.6" evidence="3"/>
<dbReference type="EMBL" id="MEVN01000043">
    <property type="protein sequence ID" value="OGC56229.1"/>
    <property type="molecule type" value="Genomic_DNA"/>
</dbReference>
<dbReference type="GO" id="GO:0004550">
    <property type="term" value="F:nucleoside diphosphate kinase activity"/>
    <property type="evidence" value="ECO:0007669"/>
    <property type="project" value="UniProtKB-EC"/>
</dbReference>
<protein>
    <recommendedName>
        <fullName evidence="3">nucleoside-diphosphate kinase</fullName>
        <ecNumber evidence="3">2.7.4.6</ecNumber>
    </recommendedName>
</protein>
<name>A0A1F4VGF6_UNCKA</name>
<dbReference type="Gene3D" id="3.30.70.141">
    <property type="entry name" value="Nucleoside diphosphate kinase-like domain"/>
    <property type="match status" value="1"/>
</dbReference>
<dbReference type="STRING" id="1802630.A3H26_03770"/>
<evidence type="ECO:0000256" key="2">
    <source>
        <dbReference type="ARBA" id="ARBA00008142"/>
    </source>
</evidence>